<dbReference type="Pfam" id="PF00664">
    <property type="entry name" value="ABC_membrane"/>
    <property type="match status" value="1"/>
</dbReference>
<keyword evidence="4 10" id="KW-0067">ATP-binding</keyword>
<evidence type="ECO:0000256" key="5">
    <source>
        <dbReference type="ARBA" id="ARBA00022989"/>
    </source>
</evidence>
<dbReference type="InterPro" id="IPR003593">
    <property type="entry name" value="AAA+_ATPase"/>
</dbReference>
<dbReference type="SUPFAM" id="SSF52540">
    <property type="entry name" value="P-loop containing nucleoside triphosphate hydrolases"/>
    <property type="match status" value="1"/>
</dbReference>
<evidence type="ECO:0000256" key="4">
    <source>
        <dbReference type="ARBA" id="ARBA00022840"/>
    </source>
</evidence>
<name>A0ABS5PSS8_9FIRM</name>
<dbReference type="PANTHER" id="PTHR24221:SF654">
    <property type="entry name" value="ATP-BINDING CASSETTE SUB-FAMILY B MEMBER 6"/>
    <property type="match status" value="1"/>
</dbReference>
<dbReference type="InterPro" id="IPR003439">
    <property type="entry name" value="ABC_transporter-like_ATP-bd"/>
</dbReference>
<evidence type="ECO:0000256" key="3">
    <source>
        <dbReference type="ARBA" id="ARBA00022741"/>
    </source>
</evidence>
<evidence type="ECO:0000259" key="9">
    <source>
        <dbReference type="PROSITE" id="PS50929"/>
    </source>
</evidence>
<sequence>MKKMKEKSILKRFIPYMGNKKALLPLALILSGSSAVLNMIPYVMVWYIARQILLNPAANELTNIGLYAWLAFGSAIAGVVVYFLALMCSHLAAFRVEVGLQKVGMAKIMNMPLGFFDQHASGKLRKIVNDSAGTTHSFLAHQLPDMAGTVLSPVILLVLIFTMNWRLGVASLVPIILGFITMKFMMNSKGQDFQKQYYDALEEMSSESVEYVRGIPVVKTFGQSIYSFRKFYNSIMHYKEMVHAYTLLWRSPMSFYTIIMQSAAFFLIPMGILLIGSGGNIALILADYIFYLMISPIFTMLLMKSMYFQQNSMIAKQAIDRIDNLFEYPEMVYPSSPMSVTSHTVEFRNVAFAYNGADKNAVDGISFKLKEGETVALVGASGGGKTTIARLAARFFDVDRGEVLLGGVNVKAISKKDLMNQISFVFQNTHLYKGTLRENIVFGKEGVTEEAVQKAVDLSQSRTIIDAQKNGLETVIGSKGTYLSGGEQQRIALARAIVKDAPIVLLDEATAFADPENEHLIQKALHELSKGKTTLMIAHRLTSVKNVDRILVIDEGRIVEQGTHDALVAENGLYSRMWYEYRQSVAWKIGHVDSAVEDVVREEVQYA</sequence>
<keyword evidence="2 7" id="KW-0812">Transmembrane</keyword>
<dbReference type="Gene3D" id="3.40.50.300">
    <property type="entry name" value="P-loop containing nucleotide triphosphate hydrolases"/>
    <property type="match status" value="1"/>
</dbReference>
<reference evidence="10 11" key="1">
    <citation type="submission" date="2021-05" db="EMBL/GenBank/DDBJ databases">
        <title>Fusibacter ferrireducens sp. nov., an anaerobic, sulfur- and Fe-reducing bacterium isolated from the mangrove sediment.</title>
        <authorList>
            <person name="Qiu D."/>
        </authorList>
    </citation>
    <scope>NUCLEOTIDE SEQUENCE [LARGE SCALE GENOMIC DNA]</scope>
    <source>
        <strain evidence="10 11">DSM 12116</strain>
    </source>
</reference>
<dbReference type="SUPFAM" id="SSF90123">
    <property type="entry name" value="ABC transporter transmembrane region"/>
    <property type="match status" value="1"/>
</dbReference>
<evidence type="ECO:0000259" key="8">
    <source>
        <dbReference type="PROSITE" id="PS50893"/>
    </source>
</evidence>
<dbReference type="CDD" id="cd07346">
    <property type="entry name" value="ABC_6TM_exporters"/>
    <property type="match status" value="1"/>
</dbReference>
<feature type="domain" description="ABC transmembrane type-1" evidence="9">
    <location>
        <begin position="26"/>
        <end position="303"/>
    </location>
</feature>
<dbReference type="Pfam" id="PF00005">
    <property type="entry name" value="ABC_tran"/>
    <property type="match status" value="1"/>
</dbReference>
<protein>
    <submittedName>
        <fullName evidence="10">ABC transporter ATP-binding protein</fullName>
    </submittedName>
</protein>
<comment type="subcellular location">
    <subcellularLocation>
        <location evidence="1">Cell membrane</location>
        <topology evidence="1">Multi-pass membrane protein</topology>
    </subcellularLocation>
</comment>
<keyword evidence="3" id="KW-0547">Nucleotide-binding</keyword>
<dbReference type="InterPro" id="IPR027417">
    <property type="entry name" value="P-loop_NTPase"/>
</dbReference>
<evidence type="ECO:0000256" key="2">
    <source>
        <dbReference type="ARBA" id="ARBA00022692"/>
    </source>
</evidence>
<dbReference type="InterPro" id="IPR039421">
    <property type="entry name" value="Type_1_exporter"/>
</dbReference>
<dbReference type="SMART" id="SM00382">
    <property type="entry name" value="AAA"/>
    <property type="match status" value="1"/>
</dbReference>
<feature type="transmembrane region" description="Helical" evidence="7">
    <location>
        <begin position="281"/>
        <end position="303"/>
    </location>
</feature>
<evidence type="ECO:0000256" key="7">
    <source>
        <dbReference type="SAM" id="Phobius"/>
    </source>
</evidence>
<keyword evidence="6 7" id="KW-0472">Membrane</keyword>
<comment type="caution">
    <text evidence="10">The sequence shown here is derived from an EMBL/GenBank/DDBJ whole genome shotgun (WGS) entry which is preliminary data.</text>
</comment>
<dbReference type="PANTHER" id="PTHR24221">
    <property type="entry name" value="ATP-BINDING CASSETTE SUB-FAMILY B"/>
    <property type="match status" value="1"/>
</dbReference>
<evidence type="ECO:0000256" key="6">
    <source>
        <dbReference type="ARBA" id="ARBA00023136"/>
    </source>
</evidence>
<proteinExistence type="predicted"/>
<accession>A0ABS5PSS8</accession>
<feature type="transmembrane region" description="Helical" evidence="7">
    <location>
        <begin position="64"/>
        <end position="85"/>
    </location>
</feature>
<keyword evidence="11" id="KW-1185">Reference proteome</keyword>
<dbReference type="GO" id="GO:0005524">
    <property type="term" value="F:ATP binding"/>
    <property type="evidence" value="ECO:0007669"/>
    <property type="project" value="UniProtKB-KW"/>
</dbReference>
<dbReference type="InterPro" id="IPR011527">
    <property type="entry name" value="ABC1_TM_dom"/>
</dbReference>
<evidence type="ECO:0000313" key="10">
    <source>
        <dbReference type="EMBL" id="MBS7527967.1"/>
    </source>
</evidence>
<dbReference type="Proteomes" id="UP000746471">
    <property type="component" value="Unassembled WGS sequence"/>
</dbReference>
<dbReference type="EMBL" id="JAHBCL010000028">
    <property type="protein sequence ID" value="MBS7527967.1"/>
    <property type="molecule type" value="Genomic_DNA"/>
</dbReference>
<dbReference type="PROSITE" id="PS00211">
    <property type="entry name" value="ABC_TRANSPORTER_1"/>
    <property type="match status" value="1"/>
</dbReference>
<gene>
    <name evidence="10" type="ORF">KHM83_14875</name>
</gene>
<dbReference type="InterPro" id="IPR017871">
    <property type="entry name" value="ABC_transporter-like_CS"/>
</dbReference>
<feature type="transmembrane region" description="Helical" evidence="7">
    <location>
        <begin position="255"/>
        <end position="275"/>
    </location>
</feature>
<dbReference type="PROSITE" id="PS50929">
    <property type="entry name" value="ABC_TM1F"/>
    <property type="match status" value="1"/>
</dbReference>
<evidence type="ECO:0000313" key="11">
    <source>
        <dbReference type="Proteomes" id="UP000746471"/>
    </source>
</evidence>
<dbReference type="InterPro" id="IPR036640">
    <property type="entry name" value="ABC1_TM_sf"/>
</dbReference>
<feature type="domain" description="ABC transporter" evidence="8">
    <location>
        <begin position="345"/>
        <end position="580"/>
    </location>
</feature>
<dbReference type="PROSITE" id="PS50893">
    <property type="entry name" value="ABC_TRANSPORTER_2"/>
    <property type="match status" value="1"/>
</dbReference>
<dbReference type="Gene3D" id="1.20.1560.10">
    <property type="entry name" value="ABC transporter type 1, transmembrane domain"/>
    <property type="match status" value="1"/>
</dbReference>
<keyword evidence="5 7" id="KW-1133">Transmembrane helix</keyword>
<organism evidence="10 11">
    <name type="scientific">Fusibacter paucivorans</name>
    <dbReference type="NCBI Taxonomy" id="76009"/>
    <lineage>
        <taxon>Bacteria</taxon>
        <taxon>Bacillati</taxon>
        <taxon>Bacillota</taxon>
        <taxon>Clostridia</taxon>
        <taxon>Eubacteriales</taxon>
        <taxon>Eubacteriales Family XII. Incertae Sedis</taxon>
        <taxon>Fusibacter</taxon>
    </lineage>
</organism>
<evidence type="ECO:0000256" key="1">
    <source>
        <dbReference type="ARBA" id="ARBA00004651"/>
    </source>
</evidence>